<dbReference type="Proteomes" id="UP000188533">
    <property type="component" value="Unassembled WGS sequence"/>
</dbReference>
<dbReference type="AlphaFoldDB" id="A0A1Q3ER95"/>
<sequence length="73" mass="8339">MKVQLRPAAGGALRAKVFSPDFGHTKLHEVFATTMFRFNELQVSNLDPRSEIYGNVPARRFNSWPCLVNIPRH</sequence>
<proteinExistence type="predicted"/>
<keyword evidence="2" id="KW-1185">Reference proteome</keyword>
<comment type="caution">
    <text evidence="1">The sequence shown here is derived from an EMBL/GenBank/DDBJ whole genome shotgun (WGS) entry which is preliminary data.</text>
</comment>
<evidence type="ECO:0000313" key="1">
    <source>
        <dbReference type="EMBL" id="GAW09730.1"/>
    </source>
</evidence>
<reference evidence="1 2" key="1">
    <citation type="submission" date="2016-08" db="EMBL/GenBank/DDBJ databases">
        <authorList>
            <consortium name="Lentinula edodes genome sequencing consortium"/>
            <person name="Sakamoto Y."/>
            <person name="Nakade K."/>
            <person name="Sato S."/>
            <person name="Yoshida Y."/>
            <person name="Miyazaki K."/>
            <person name="Natsume S."/>
            <person name="Konno N."/>
        </authorList>
    </citation>
    <scope>NUCLEOTIDE SEQUENCE [LARGE SCALE GENOMIC DNA]</scope>
    <source>
        <strain evidence="1 2">NBRC 111202</strain>
    </source>
</reference>
<organism evidence="1 2">
    <name type="scientific">Lentinula edodes</name>
    <name type="common">Shiitake mushroom</name>
    <name type="synonym">Lentinus edodes</name>
    <dbReference type="NCBI Taxonomy" id="5353"/>
    <lineage>
        <taxon>Eukaryota</taxon>
        <taxon>Fungi</taxon>
        <taxon>Dikarya</taxon>
        <taxon>Basidiomycota</taxon>
        <taxon>Agaricomycotina</taxon>
        <taxon>Agaricomycetes</taxon>
        <taxon>Agaricomycetidae</taxon>
        <taxon>Agaricales</taxon>
        <taxon>Marasmiineae</taxon>
        <taxon>Omphalotaceae</taxon>
        <taxon>Lentinula</taxon>
    </lineage>
</organism>
<name>A0A1Q3ER95_LENED</name>
<evidence type="ECO:0000313" key="2">
    <source>
        <dbReference type="Proteomes" id="UP000188533"/>
    </source>
</evidence>
<dbReference type="EMBL" id="BDGU01001244">
    <property type="protein sequence ID" value="GAW09730.1"/>
    <property type="molecule type" value="Genomic_DNA"/>
</dbReference>
<protein>
    <submittedName>
        <fullName evidence="1">Uncharacterized protein</fullName>
    </submittedName>
</protein>
<accession>A0A1Q3ER95</accession>
<reference evidence="1 2" key="2">
    <citation type="submission" date="2017-02" db="EMBL/GenBank/DDBJ databases">
        <title>A genome survey and senescence transcriptome analysis in Lentinula edodes.</title>
        <authorList>
            <person name="Sakamoto Y."/>
            <person name="Nakade K."/>
            <person name="Sato S."/>
            <person name="Yoshida Y."/>
            <person name="Miyazaki K."/>
            <person name="Natsume S."/>
            <person name="Konno N."/>
        </authorList>
    </citation>
    <scope>NUCLEOTIDE SEQUENCE [LARGE SCALE GENOMIC DNA]</scope>
    <source>
        <strain evidence="1 2">NBRC 111202</strain>
    </source>
</reference>
<gene>
    <name evidence="1" type="ORF">LENED_011914</name>
</gene>